<dbReference type="Pfam" id="PF06985">
    <property type="entry name" value="HET"/>
    <property type="match status" value="1"/>
</dbReference>
<feature type="transmembrane region" description="Helical" evidence="1">
    <location>
        <begin position="362"/>
        <end position="385"/>
    </location>
</feature>
<comment type="caution">
    <text evidence="4">The sequence shown here is derived from an EMBL/GenBank/DDBJ whole genome shotgun (WGS) entry which is preliminary data.</text>
</comment>
<feature type="transmembrane region" description="Helical" evidence="1">
    <location>
        <begin position="397"/>
        <end position="415"/>
    </location>
</feature>
<keyword evidence="1" id="KW-1133">Transmembrane helix</keyword>
<evidence type="ECO:0000259" key="2">
    <source>
        <dbReference type="Pfam" id="PF01757"/>
    </source>
</evidence>
<dbReference type="OrthoDB" id="5819582at2759"/>
<keyword evidence="1" id="KW-0812">Transmembrane</keyword>
<dbReference type="InterPro" id="IPR002656">
    <property type="entry name" value="Acyl_transf_3_dom"/>
</dbReference>
<feature type="transmembrane region" description="Helical" evidence="1">
    <location>
        <begin position="306"/>
        <end position="331"/>
    </location>
</feature>
<name>A0A8H7THF4_9HELO</name>
<feature type="domain" description="Acyltransferase 3" evidence="2">
    <location>
        <begin position="66"/>
        <end position="448"/>
    </location>
</feature>
<feature type="transmembrane region" description="Helical" evidence="1">
    <location>
        <begin position="427"/>
        <end position="448"/>
    </location>
</feature>
<evidence type="ECO:0008006" key="6">
    <source>
        <dbReference type="Google" id="ProtNLM"/>
    </source>
</evidence>
<organism evidence="4 5">
    <name type="scientific">Cadophora malorum</name>
    <dbReference type="NCBI Taxonomy" id="108018"/>
    <lineage>
        <taxon>Eukaryota</taxon>
        <taxon>Fungi</taxon>
        <taxon>Dikarya</taxon>
        <taxon>Ascomycota</taxon>
        <taxon>Pezizomycotina</taxon>
        <taxon>Leotiomycetes</taxon>
        <taxon>Helotiales</taxon>
        <taxon>Ploettnerulaceae</taxon>
        <taxon>Cadophora</taxon>
    </lineage>
</organism>
<dbReference type="PANTHER" id="PTHR33112">
    <property type="entry name" value="DOMAIN PROTEIN, PUTATIVE-RELATED"/>
    <property type="match status" value="1"/>
</dbReference>
<proteinExistence type="predicted"/>
<reference evidence="4" key="1">
    <citation type="submission" date="2021-02" db="EMBL/GenBank/DDBJ databases">
        <title>Genome sequence Cadophora malorum strain M34.</title>
        <authorList>
            <person name="Stefanovic E."/>
            <person name="Vu D."/>
            <person name="Scully C."/>
            <person name="Dijksterhuis J."/>
            <person name="Roader J."/>
            <person name="Houbraken J."/>
        </authorList>
    </citation>
    <scope>NUCLEOTIDE SEQUENCE</scope>
    <source>
        <strain evidence="4">M34</strain>
    </source>
</reference>
<dbReference type="AlphaFoldDB" id="A0A8H7THF4"/>
<dbReference type="Proteomes" id="UP000664132">
    <property type="component" value="Unassembled WGS sequence"/>
</dbReference>
<evidence type="ECO:0000313" key="4">
    <source>
        <dbReference type="EMBL" id="KAG4418938.1"/>
    </source>
</evidence>
<dbReference type="PANTHER" id="PTHR33112:SF1">
    <property type="entry name" value="HETEROKARYON INCOMPATIBILITY DOMAIN-CONTAINING PROTEIN"/>
    <property type="match status" value="1"/>
</dbReference>
<dbReference type="EMBL" id="JAFJYH010000116">
    <property type="protein sequence ID" value="KAG4418938.1"/>
    <property type="molecule type" value="Genomic_DNA"/>
</dbReference>
<accession>A0A8H7THF4</accession>
<dbReference type="InterPro" id="IPR010730">
    <property type="entry name" value="HET"/>
</dbReference>
<sequence length="822" mass="93284">MGPFRFRAFMLRHLQRVPEQPSLANTARNVLKFTIPSFLAADDTPAQALFRPIDPRIAAQRASTDCLDGLRGVAAFVVMIFHYTQYAYPRLRQVYGFNNRYYLTQLPIIKLCFSGGFMVFLFFVISGYVLSARIVRLMVQEKRGGILKVLTSMTFRRVVRLGLPSLVASFIGFIFHRLGLRGQPYNDYQPGFVNDTVFYLRSLRDLFTFYKWSPYMIWHLDPLWSIAVEFRCSMVLFLVLLGVANVRWIPRLVVEGLILVDNVAHDRWDMACFLFGLIIAEMHIYSQEKANLEEEKQNSVLDIDELAIWLAPNTKLISLSLWATFVVGLYLGSVPTEGTCETPGYRTLCTITRSFPEPWRYIALPGSFLVIFSVVFLPTLQRLLASPLARYMGRLGYAVYLVHELVIMTLGNRIRDFGWGIFGKEGMGYHVGFVLGLCIFVAFCVWLADMFMRAVDVPAPFSRTRSNLGICQAEPFAPRPKLTHDASIVPAEKVVALNADYSGVRKLGSSLENRDTFEQSRDEIKDPHKNDWNEVLCERCEALDIDDMFAPMERHSRKGKEVAALGYISEIPVTACSLCRLFAAVHIKDATLLGNHDYCLQRLSLLESTPDVSRSTVSRKIQVLDCICLAVIPKSMQTRRDLFFPLEKTGLICLIRPEAQETAMFNARALQPNIVNFQLLKGWIAHCKRLHPTKCMIDKNIQFSRLKVIDCRTRSVVKAPPNCEYAALSYVWGPRHEMSNQHTGNDRLPSVVPKTIDDAISLVQHLGWNYLWIDRYCIDQNDDDDKSEQIGRMGDIYGASTITIIAAAGDDDDFGLPGLGSR</sequence>
<feature type="transmembrane region" description="Helical" evidence="1">
    <location>
        <begin position="158"/>
        <end position="178"/>
    </location>
</feature>
<evidence type="ECO:0000259" key="3">
    <source>
        <dbReference type="Pfam" id="PF06985"/>
    </source>
</evidence>
<evidence type="ECO:0000256" key="1">
    <source>
        <dbReference type="SAM" id="Phobius"/>
    </source>
</evidence>
<feature type="domain" description="Heterokaryon incompatibility" evidence="3">
    <location>
        <begin position="725"/>
        <end position="817"/>
    </location>
</feature>
<evidence type="ECO:0000313" key="5">
    <source>
        <dbReference type="Proteomes" id="UP000664132"/>
    </source>
</evidence>
<feature type="non-terminal residue" evidence="4">
    <location>
        <position position="1"/>
    </location>
</feature>
<dbReference type="GO" id="GO:0016747">
    <property type="term" value="F:acyltransferase activity, transferring groups other than amino-acyl groups"/>
    <property type="evidence" value="ECO:0007669"/>
    <property type="project" value="InterPro"/>
</dbReference>
<keyword evidence="5" id="KW-1185">Reference proteome</keyword>
<dbReference type="Pfam" id="PF01757">
    <property type="entry name" value="Acyl_transf_3"/>
    <property type="match status" value="1"/>
</dbReference>
<feature type="transmembrane region" description="Helical" evidence="1">
    <location>
        <begin position="230"/>
        <end position="248"/>
    </location>
</feature>
<keyword evidence="1" id="KW-0472">Membrane</keyword>
<protein>
    <recommendedName>
        <fullName evidence="6">Heterokaryon incompatibility domain-containing protein</fullName>
    </recommendedName>
</protein>
<gene>
    <name evidence="4" type="ORF">IFR04_007885</name>
</gene>
<feature type="transmembrane region" description="Helical" evidence="1">
    <location>
        <begin position="108"/>
        <end position="130"/>
    </location>
</feature>